<evidence type="ECO:0000313" key="3">
    <source>
        <dbReference type="EMBL" id="EFV13944.1"/>
    </source>
</evidence>
<comment type="caution">
    <text evidence="3">The sequence shown here is derived from an EMBL/GenBank/DDBJ whole genome shotgun (WGS) entry which is preliminary data.</text>
</comment>
<evidence type="ECO:0000256" key="1">
    <source>
        <dbReference type="SAM" id="MobiDB-lite"/>
    </source>
</evidence>
<keyword evidence="4" id="KW-1185">Reference proteome</keyword>
<feature type="region of interest" description="Disordered" evidence="1">
    <location>
        <begin position="1"/>
        <end position="44"/>
    </location>
</feature>
<dbReference type="AlphaFoldDB" id="E5XNX5"/>
<keyword evidence="2" id="KW-0812">Transmembrane</keyword>
<sequence length="247" mass="25828">MSYPPGGYPPQPFPPQGGYPQQGGYPLQGGHYPQQGGYYPPGFPPPRKKTPVGVIVGVVAAVALLVFGAGGWFVWSFAEHARKTSQAKSSATSSVVGTGVLPPNIDPTTTSTTASRRGSSAYQIGDCLSITPSSDQLGSCGDNSGPYQILKSVPEKSGCSEYYGSIRLQGETDYLCVDPNFVVGACYNVPEAESSEWITGATCGAIGAYVVRTAKKGTSDKSVCGSSDADTIYTIDSIPEVVCLKRF</sequence>
<name>E5XNX5_SEGRC</name>
<accession>E5XNX5</accession>
<protein>
    <submittedName>
        <fullName evidence="3">Uncharacterized protein</fullName>
    </submittedName>
</protein>
<dbReference type="RefSeq" id="WP_007468768.1">
    <property type="nucleotide sequence ID" value="NZ_KI391954.1"/>
</dbReference>
<organism evidence="3 4">
    <name type="scientific">Segniliparus rugosus (strain ATCC BAA-974 / DSM 45345 / CCUG 50838 / CIP 108380 / JCM 13579 / CDC 945)</name>
    <dbReference type="NCBI Taxonomy" id="679197"/>
    <lineage>
        <taxon>Bacteria</taxon>
        <taxon>Bacillati</taxon>
        <taxon>Actinomycetota</taxon>
        <taxon>Actinomycetes</taxon>
        <taxon>Mycobacteriales</taxon>
        <taxon>Segniliparaceae</taxon>
        <taxon>Segniliparus</taxon>
    </lineage>
</organism>
<keyword evidence="2" id="KW-0472">Membrane</keyword>
<reference evidence="3 4" key="1">
    <citation type="journal article" date="2011" name="Stand. Genomic Sci.">
        <title>High quality draft genome sequence of Segniliparus rugosus CDC 945(T)= (ATCC BAA-974(T)).</title>
        <authorList>
            <person name="Earl A.M."/>
            <person name="Desjardins C.A."/>
            <person name="Fitzgerald M.G."/>
            <person name="Arachchi H.M."/>
            <person name="Zeng Q."/>
            <person name="Mehta T."/>
            <person name="Griggs A."/>
            <person name="Birren B.W."/>
            <person name="Toney N.C."/>
            <person name="Carr J."/>
            <person name="Posey J."/>
            <person name="Butler W.R."/>
        </authorList>
    </citation>
    <scope>NUCLEOTIDE SEQUENCE [LARGE SCALE GENOMIC DNA]</scope>
    <source>
        <strain evidence="4">ATCC BAA-974 / DSM 45345 / CCUG 50838 / CIP 108380 / JCM 13579 / CDC 945</strain>
    </source>
</reference>
<feature type="compositionally biased region" description="Low complexity" evidence="1">
    <location>
        <begin position="18"/>
        <end position="40"/>
    </location>
</feature>
<evidence type="ECO:0000313" key="4">
    <source>
        <dbReference type="Proteomes" id="UP000004816"/>
    </source>
</evidence>
<feature type="transmembrane region" description="Helical" evidence="2">
    <location>
        <begin position="52"/>
        <end position="75"/>
    </location>
</feature>
<dbReference type="EMBL" id="ACZI02000003">
    <property type="protein sequence ID" value="EFV13944.1"/>
    <property type="molecule type" value="Genomic_DNA"/>
</dbReference>
<dbReference type="Proteomes" id="UP000004816">
    <property type="component" value="Unassembled WGS sequence"/>
</dbReference>
<gene>
    <name evidence="3" type="ORF">HMPREF9336_01196</name>
</gene>
<proteinExistence type="predicted"/>
<dbReference type="STRING" id="679197.HMPREF9336_01196"/>
<feature type="compositionally biased region" description="Pro residues" evidence="1">
    <location>
        <begin position="1"/>
        <end position="17"/>
    </location>
</feature>
<dbReference type="OrthoDB" id="3635048at2"/>
<evidence type="ECO:0000256" key="2">
    <source>
        <dbReference type="SAM" id="Phobius"/>
    </source>
</evidence>
<dbReference type="HOGENOM" id="CLU_1123893_0_0_11"/>
<keyword evidence="2" id="KW-1133">Transmembrane helix</keyword>